<dbReference type="AlphaFoldDB" id="A0A3D9L8X3"/>
<feature type="region of interest" description="Disordered" evidence="1">
    <location>
        <begin position="271"/>
        <end position="300"/>
    </location>
</feature>
<protein>
    <submittedName>
        <fullName evidence="3">Uncharacterized protein</fullName>
    </submittedName>
</protein>
<evidence type="ECO:0000313" key="3">
    <source>
        <dbReference type="EMBL" id="REE02755.1"/>
    </source>
</evidence>
<evidence type="ECO:0000313" key="4">
    <source>
        <dbReference type="Proteomes" id="UP000256727"/>
    </source>
</evidence>
<evidence type="ECO:0000256" key="2">
    <source>
        <dbReference type="SAM" id="Phobius"/>
    </source>
</evidence>
<keyword evidence="2" id="KW-1133">Transmembrane helix</keyword>
<sequence length="300" mass="31540">MRMSRLLGAAAVSGLVLIAACVPLFAWGLDRWAPALLATGLLGVAAYLVAGLRSTQRDLRTLAGNLERSRRQQLAADRARQGSPAQVASEQMVSVQDLAAPLDGMRDDIRTLAADVAALHDRAGLRAWQVLGDRRREGVACLVVDGHDASAILAADRTGAVFEVLDPMTGGIDGESTAGERFGDRPGAATGLPTTPAHAVGALLIDLDRFAIAQTDRDRDAWSGFARWLRSDIPVLGFSRVPARLSLDAAAVARAMGGVLLPVVETPDTVRFDRGIEPDSGPGAEPATEPATVRSAEDRA</sequence>
<comment type="caution">
    <text evidence="3">The sequence shown here is derived from an EMBL/GenBank/DDBJ whole genome shotgun (WGS) entry which is preliminary data.</text>
</comment>
<feature type="transmembrane region" description="Helical" evidence="2">
    <location>
        <begin position="31"/>
        <end position="50"/>
    </location>
</feature>
<dbReference type="RefSeq" id="WP_147301158.1">
    <property type="nucleotide sequence ID" value="NZ_QREH01000001.1"/>
</dbReference>
<keyword evidence="2" id="KW-0472">Membrane</keyword>
<keyword evidence="4" id="KW-1185">Reference proteome</keyword>
<organism evidence="3 4">
    <name type="scientific">Citricoccus muralis</name>
    <dbReference type="NCBI Taxonomy" id="169134"/>
    <lineage>
        <taxon>Bacteria</taxon>
        <taxon>Bacillati</taxon>
        <taxon>Actinomycetota</taxon>
        <taxon>Actinomycetes</taxon>
        <taxon>Micrococcales</taxon>
        <taxon>Micrococcaceae</taxon>
        <taxon>Citricoccus</taxon>
    </lineage>
</organism>
<dbReference type="EMBL" id="QREH01000001">
    <property type="protein sequence ID" value="REE02755.1"/>
    <property type="molecule type" value="Genomic_DNA"/>
</dbReference>
<proteinExistence type="predicted"/>
<evidence type="ECO:0000256" key="1">
    <source>
        <dbReference type="SAM" id="MobiDB-lite"/>
    </source>
</evidence>
<accession>A0A3D9L8X3</accession>
<dbReference type="PROSITE" id="PS51257">
    <property type="entry name" value="PROKAR_LIPOPROTEIN"/>
    <property type="match status" value="1"/>
</dbReference>
<dbReference type="Proteomes" id="UP000256727">
    <property type="component" value="Unassembled WGS sequence"/>
</dbReference>
<reference evidence="3 4" key="1">
    <citation type="submission" date="2018-07" db="EMBL/GenBank/DDBJ databases">
        <title>Sequencing the genomes of 1000 actinobacteria strains.</title>
        <authorList>
            <person name="Klenk H.-P."/>
        </authorList>
    </citation>
    <scope>NUCLEOTIDE SEQUENCE [LARGE SCALE GENOMIC DNA]</scope>
    <source>
        <strain evidence="3 4">DSM 14442</strain>
    </source>
</reference>
<keyword evidence="2" id="KW-0812">Transmembrane</keyword>
<gene>
    <name evidence="3" type="ORF">C8E99_0538</name>
</gene>
<name>A0A3D9L8X3_9MICC</name>